<comment type="caution">
    <text evidence="3">The sequence shown here is derived from an EMBL/GenBank/DDBJ whole genome shotgun (WGS) entry which is preliminary data.</text>
</comment>
<feature type="compositionally biased region" description="Basic residues" evidence="1">
    <location>
        <begin position="22"/>
        <end position="35"/>
    </location>
</feature>
<gene>
    <name evidence="3" type="ORF">FVE85_0815</name>
</gene>
<evidence type="ECO:0000313" key="3">
    <source>
        <dbReference type="EMBL" id="KAA8497086.1"/>
    </source>
</evidence>
<dbReference type="EMBL" id="VRMN01000002">
    <property type="protein sequence ID" value="KAA8497086.1"/>
    <property type="molecule type" value="Genomic_DNA"/>
</dbReference>
<dbReference type="InterPro" id="IPR038694">
    <property type="entry name" value="DUF427_sf"/>
</dbReference>
<dbReference type="PANTHER" id="PTHR34310">
    <property type="entry name" value="DUF427 DOMAIN PROTEIN (AFU_ORTHOLOGUE AFUA_3G02220)"/>
    <property type="match status" value="1"/>
</dbReference>
<feature type="domain" description="DUF427" evidence="2">
    <location>
        <begin position="80"/>
        <end position="167"/>
    </location>
</feature>
<dbReference type="AlphaFoldDB" id="A0A5J4Z0C7"/>
<name>A0A5J4Z0C7_PORPP</name>
<accession>A0A5J4Z0C7</accession>
<dbReference type="OrthoDB" id="18996at2759"/>
<reference evidence="4" key="1">
    <citation type="journal article" date="2019" name="Nat. Commun.">
        <title>Expansion of phycobilisome linker gene families in mesophilic red algae.</title>
        <authorList>
            <person name="Lee J."/>
            <person name="Kim D."/>
            <person name="Bhattacharya D."/>
            <person name="Yoon H.S."/>
        </authorList>
    </citation>
    <scope>NUCLEOTIDE SEQUENCE [LARGE SCALE GENOMIC DNA]</scope>
    <source>
        <strain evidence="4">CCMP 1328</strain>
    </source>
</reference>
<sequence length="186" mass="20947">MNAWLEGSVPCSDFRNSEHRFSASRRPRKDKRMGLFKKGDGSSQTSSQATPKSKSRMSVEFGGRRSGEFLSGVRKSKKPMKAVWNGVVLAQSEKCEIYDGTFYFPSDALNMEFYRSSDFVDNHPKLGRRIFYTLEVDGKQHNNAAFYYPSPTPKDAVRIANHVAFWKGVPVSPVGEEEESSGSDEE</sequence>
<proteinExistence type="predicted"/>
<dbReference type="Gene3D" id="2.170.150.40">
    <property type="entry name" value="Domain of unknown function (DUF427)"/>
    <property type="match status" value="1"/>
</dbReference>
<feature type="compositionally biased region" description="Polar residues" evidence="1">
    <location>
        <begin position="41"/>
        <end position="52"/>
    </location>
</feature>
<protein>
    <recommendedName>
        <fullName evidence="2">DUF427 domain-containing protein</fullName>
    </recommendedName>
</protein>
<evidence type="ECO:0000313" key="4">
    <source>
        <dbReference type="Proteomes" id="UP000324585"/>
    </source>
</evidence>
<keyword evidence="4" id="KW-1185">Reference proteome</keyword>
<dbReference type="InterPro" id="IPR007361">
    <property type="entry name" value="DUF427"/>
</dbReference>
<organism evidence="3 4">
    <name type="scientific">Porphyridium purpureum</name>
    <name type="common">Red alga</name>
    <name type="synonym">Porphyridium cruentum</name>
    <dbReference type="NCBI Taxonomy" id="35688"/>
    <lineage>
        <taxon>Eukaryota</taxon>
        <taxon>Rhodophyta</taxon>
        <taxon>Bangiophyceae</taxon>
        <taxon>Porphyridiales</taxon>
        <taxon>Porphyridiaceae</taxon>
        <taxon>Porphyridium</taxon>
    </lineage>
</organism>
<feature type="region of interest" description="Disordered" evidence="1">
    <location>
        <begin position="1"/>
        <end position="61"/>
    </location>
</feature>
<evidence type="ECO:0000259" key="2">
    <source>
        <dbReference type="Pfam" id="PF04248"/>
    </source>
</evidence>
<dbReference type="PANTHER" id="PTHR34310:SF5">
    <property type="entry name" value="DUF427 DOMAIN PROTEIN (AFU_ORTHOLOGUE AFUA_3G02220)"/>
    <property type="match status" value="1"/>
</dbReference>
<evidence type="ECO:0000256" key="1">
    <source>
        <dbReference type="SAM" id="MobiDB-lite"/>
    </source>
</evidence>
<dbReference type="Pfam" id="PF04248">
    <property type="entry name" value="NTP_transf_9"/>
    <property type="match status" value="1"/>
</dbReference>
<dbReference type="Proteomes" id="UP000324585">
    <property type="component" value="Unassembled WGS sequence"/>
</dbReference>